<dbReference type="InterPro" id="IPR032675">
    <property type="entry name" value="LRR_dom_sf"/>
</dbReference>
<dbReference type="InterPro" id="IPR044974">
    <property type="entry name" value="Disease_R_plants"/>
</dbReference>
<dbReference type="AlphaFoldDB" id="M8AWN3"/>
<proteinExistence type="predicted"/>
<dbReference type="Gene3D" id="3.80.10.10">
    <property type="entry name" value="Ribonuclease Inhibitor"/>
    <property type="match status" value="1"/>
</dbReference>
<dbReference type="Pfam" id="PF04827">
    <property type="entry name" value="Plant_tran"/>
    <property type="match status" value="1"/>
</dbReference>
<evidence type="ECO:0000256" key="2">
    <source>
        <dbReference type="ARBA" id="ARBA00022821"/>
    </source>
</evidence>
<feature type="domain" description="NB-ARC" evidence="3">
    <location>
        <begin position="163"/>
        <end position="244"/>
    </location>
</feature>
<feature type="domain" description="Disease resistance R13L4/SHOC-2-like LRR" evidence="5">
    <location>
        <begin position="456"/>
        <end position="775"/>
    </location>
</feature>
<dbReference type="InterPro" id="IPR058922">
    <property type="entry name" value="WHD_DRP"/>
</dbReference>
<evidence type="ECO:0000313" key="6">
    <source>
        <dbReference type="EnsemblPlants" id="EMT08877"/>
    </source>
</evidence>
<evidence type="ECO:0000259" key="5">
    <source>
        <dbReference type="Pfam" id="PF23598"/>
    </source>
</evidence>
<dbReference type="InterPro" id="IPR036388">
    <property type="entry name" value="WH-like_DNA-bd_sf"/>
</dbReference>
<dbReference type="InterPro" id="IPR006912">
    <property type="entry name" value="Harbinger_derived_prot"/>
</dbReference>
<sequence>MAEAVVGPLVVTLGGALAKEAAVFGGALLGKEAAALRGHVGARMSIQGFAFQIEDVVDEFTYKLEDCKHGGFAAKMKKKLKHIKTWRRLAAKLQEIDVKLKDAKRRKQDYAAVAGIGGSASAARSTSRGQALHFTRDEDLVGIEENKEKLIRWLTGSGGGDYLEQSNSKVTTVWGMPGVGKTTLVAHVYNTVKLDFDAVAWVTVSESYNLEDLLKKIAAEFGIAGNIANVEMRRLAESINNNLQGAFWNADDKECPLELQELAQKFIAKCQGLPIAVACIGRLLSCKPPTSAQWEDVYRNLDLQLAKDLIPDVHMILKVSMEDLSYDLKNCFLHCALSQEDYVVKRKRTVRQWIATGFIREKEENRTLEEVAEGYLAELVNRSLLQVVKRNHFGRLKHCRMHDVIRLLALNKAKEECFGKVYDGSAATGAFSVEGARRISVQGGNVEQLSRSGATQLRALLVFERCIDIDLLKPILTSSNLLSMLDLQGTRIKMLPDEVFNLFNLRYLGLRGTEIESLPEAVGRLQNLEVLDAWDSKLTYLPKNVVKPQKLRYLYIYVHGAFEIGVKVPNDIQHLVGLRALQCVKATPKFLREVAALTELRSFSAYLVRTEHSADLSNAIIKMSHLVHLVLVTDADDEVLQLEGLYLPPTLSWLGLAGQLEKTWMHQHFSFWSHLNSLTRLELSFSSIDEQNFSCLFVLHGLLFLVLLKAFEGKRLDFYAGSFPKLKHLWVWGATHLNQVGIEEGAMQNLVELFFIDCPELKILPDGIKHLAALEKLLLKDTSEELVEKLRQKRDSDECSKDLMKISHIRNVTVELTQKGLSERIRFSTVRQAQLSPCYHEFFPALDRKWHQRRNATRELGHITFQKVTAALSMLAYGIPSDLVDDHLAMGESQVIMCVKRFAVGIVQVFVQEYLRSPNAEDAARLLEMNKARGFPVCSKWPYVQLWLLSYGWHLPKVANICEAIEKNWKAAARKDVERAFGILQAQFAIVRGPARFWDQKMLWYIMHACVIMHNMIIENERGQDVDYSLYELLGHPVRVRRRAERMARFVASYHAIRRPAAHDDLQKDLIEEWWAWHGRQ</sequence>
<keyword evidence="2" id="KW-0611">Plant defense</keyword>
<dbReference type="GO" id="GO:0043531">
    <property type="term" value="F:ADP binding"/>
    <property type="evidence" value="ECO:0007669"/>
    <property type="project" value="InterPro"/>
</dbReference>
<dbReference type="SUPFAM" id="SSF52058">
    <property type="entry name" value="L domain-like"/>
    <property type="match status" value="1"/>
</dbReference>
<dbReference type="Pfam" id="PF23598">
    <property type="entry name" value="LRR_14"/>
    <property type="match status" value="1"/>
</dbReference>
<dbReference type="PANTHER" id="PTHR23155:SF931">
    <property type="entry name" value="OS01G0547000 PROTEIN"/>
    <property type="match status" value="1"/>
</dbReference>
<dbReference type="Pfam" id="PF00931">
    <property type="entry name" value="NB-ARC"/>
    <property type="match status" value="1"/>
</dbReference>
<evidence type="ECO:0000256" key="1">
    <source>
        <dbReference type="ARBA" id="ARBA00022737"/>
    </source>
</evidence>
<evidence type="ECO:0000259" key="4">
    <source>
        <dbReference type="Pfam" id="PF23559"/>
    </source>
</evidence>
<protein>
    <submittedName>
        <fullName evidence="6">Disease resistance protein RPM1</fullName>
    </submittedName>
</protein>
<reference evidence="6" key="1">
    <citation type="submission" date="2015-06" db="UniProtKB">
        <authorList>
            <consortium name="EnsemblPlants"/>
        </authorList>
    </citation>
    <scope>IDENTIFICATION</scope>
</reference>
<name>M8AWN3_AEGTA</name>
<dbReference type="Pfam" id="PF23559">
    <property type="entry name" value="WHD_DRP"/>
    <property type="match status" value="1"/>
</dbReference>
<organism evidence="6">
    <name type="scientific">Aegilops tauschii</name>
    <name type="common">Tausch's goatgrass</name>
    <name type="synonym">Aegilops squarrosa</name>
    <dbReference type="NCBI Taxonomy" id="37682"/>
    <lineage>
        <taxon>Eukaryota</taxon>
        <taxon>Viridiplantae</taxon>
        <taxon>Streptophyta</taxon>
        <taxon>Embryophyta</taxon>
        <taxon>Tracheophyta</taxon>
        <taxon>Spermatophyta</taxon>
        <taxon>Magnoliopsida</taxon>
        <taxon>Liliopsida</taxon>
        <taxon>Poales</taxon>
        <taxon>Poaceae</taxon>
        <taxon>BOP clade</taxon>
        <taxon>Pooideae</taxon>
        <taxon>Triticodae</taxon>
        <taxon>Triticeae</taxon>
        <taxon>Triticinae</taxon>
        <taxon>Aegilops</taxon>
    </lineage>
</organism>
<feature type="domain" description="Disease resistance protein winged helix" evidence="4">
    <location>
        <begin position="340"/>
        <end position="408"/>
    </location>
</feature>
<dbReference type="GO" id="GO:0009626">
    <property type="term" value="P:plant-type hypersensitive response"/>
    <property type="evidence" value="ECO:0007669"/>
    <property type="project" value="UniProtKB-ARBA"/>
</dbReference>
<dbReference type="FunFam" id="1.10.10.10:FF:000322">
    <property type="entry name" value="Probable disease resistance protein At1g63360"/>
    <property type="match status" value="1"/>
</dbReference>
<accession>M8AWN3</accession>
<dbReference type="GO" id="GO:0002758">
    <property type="term" value="P:innate immune response-activating signaling pathway"/>
    <property type="evidence" value="ECO:0007669"/>
    <property type="project" value="UniProtKB-ARBA"/>
</dbReference>
<dbReference type="Gene3D" id="1.10.10.10">
    <property type="entry name" value="Winged helix-like DNA-binding domain superfamily/Winged helix DNA-binding domain"/>
    <property type="match status" value="1"/>
</dbReference>
<evidence type="ECO:0000259" key="3">
    <source>
        <dbReference type="Pfam" id="PF00931"/>
    </source>
</evidence>
<dbReference type="InterPro" id="IPR002182">
    <property type="entry name" value="NB-ARC"/>
</dbReference>
<dbReference type="PANTHER" id="PTHR23155">
    <property type="entry name" value="DISEASE RESISTANCE PROTEIN RP"/>
    <property type="match status" value="1"/>
</dbReference>
<dbReference type="Gene3D" id="3.40.50.300">
    <property type="entry name" value="P-loop containing nucleotide triphosphate hydrolases"/>
    <property type="match status" value="1"/>
</dbReference>
<dbReference type="GO" id="GO:0042742">
    <property type="term" value="P:defense response to bacterium"/>
    <property type="evidence" value="ECO:0007669"/>
    <property type="project" value="UniProtKB-ARBA"/>
</dbReference>
<keyword evidence="1" id="KW-0677">Repeat</keyword>
<dbReference type="InterPro" id="IPR055414">
    <property type="entry name" value="LRR_R13L4/SHOC2-like"/>
</dbReference>
<dbReference type="EnsemblPlants" id="EMT08877">
    <property type="protein sequence ID" value="EMT08877"/>
    <property type="gene ID" value="F775_18575"/>
</dbReference>
<dbReference type="InterPro" id="IPR027417">
    <property type="entry name" value="P-loop_NTPase"/>
</dbReference>
<dbReference type="SUPFAM" id="SSF52540">
    <property type="entry name" value="P-loop containing nucleoside triphosphate hydrolases"/>
    <property type="match status" value="1"/>
</dbReference>